<reference evidence="13" key="1">
    <citation type="submission" date="2022-07" db="EMBL/GenBank/DDBJ databases">
        <title>Phylogenomic reconstructions and comparative analyses of Kickxellomycotina fungi.</title>
        <authorList>
            <person name="Reynolds N.K."/>
            <person name="Stajich J.E."/>
            <person name="Barry K."/>
            <person name="Grigoriev I.V."/>
            <person name="Crous P."/>
            <person name="Smith M.E."/>
        </authorList>
    </citation>
    <scope>NUCLEOTIDE SEQUENCE</scope>
    <source>
        <strain evidence="13">NRRL 1566</strain>
    </source>
</reference>
<dbReference type="GO" id="GO:0005829">
    <property type="term" value="C:cytosol"/>
    <property type="evidence" value="ECO:0007669"/>
    <property type="project" value="UniProtKB-ARBA"/>
</dbReference>
<dbReference type="GO" id="GO:0045333">
    <property type="term" value="P:cellular respiration"/>
    <property type="evidence" value="ECO:0007669"/>
    <property type="project" value="UniProtKB-ARBA"/>
</dbReference>
<gene>
    <name evidence="13" type="ORF">IWW36_004882</name>
</gene>
<protein>
    <recommendedName>
        <fullName evidence="10">Dihydrolipoamide acetyltransferase component of pyruvate dehydrogenase complex</fullName>
        <ecNumber evidence="10">2.3.1.-</ecNumber>
    </recommendedName>
</protein>
<evidence type="ECO:0000256" key="1">
    <source>
        <dbReference type="ARBA" id="ARBA00001938"/>
    </source>
</evidence>
<organism evidence="13 14">
    <name type="scientific">Coemansia brasiliensis</name>
    <dbReference type="NCBI Taxonomy" id="2650707"/>
    <lineage>
        <taxon>Eukaryota</taxon>
        <taxon>Fungi</taxon>
        <taxon>Fungi incertae sedis</taxon>
        <taxon>Zoopagomycota</taxon>
        <taxon>Kickxellomycotina</taxon>
        <taxon>Kickxellomycetes</taxon>
        <taxon>Kickxellales</taxon>
        <taxon>Kickxellaceae</taxon>
        <taxon>Coemansia</taxon>
    </lineage>
</organism>
<accession>A0A9W8I2I1</accession>
<keyword evidence="4 10" id="KW-0808">Transferase</keyword>
<keyword evidence="5 10" id="KW-0450">Lipoyl</keyword>
<dbReference type="Pfam" id="PF00198">
    <property type="entry name" value="2-oxoacid_dh"/>
    <property type="match status" value="1"/>
</dbReference>
<evidence type="ECO:0000256" key="7">
    <source>
        <dbReference type="ARBA" id="ARBA00023128"/>
    </source>
</evidence>
<dbReference type="PANTHER" id="PTHR43178:SF5">
    <property type="entry name" value="LIPOAMIDE ACYLTRANSFERASE COMPONENT OF BRANCHED-CHAIN ALPHA-KETO ACID DEHYDROGENASE COMPLEX, MITOCHONDRIAL"/>
    <property type="match status" value="1"/>
</dbReference>
<feature type="domain" description="Peripheral subunit-binding (PSBD)" evidence="12">
    <location>
        <begin position="204"/>
        <end position="241"/>
    </location>
</feature>
<dbReference type="InterPro" id="IPR004167">
    <property type="entry name" value="PSBD"/>
</dbReference>
<feature type="non-terminal residue" evidence="13">
    <location>
        <position position="382"/>
    </location>
</feature>
<evidence type="ECO:0000256" key="3">
    <source>
        <dbReference type="ARBA" id="ARBA00007317"/>
    </source>
</evidence>
<dbReference type="GO" id="GO:0043754">
    <property type="term" value="F:dihydrolipoamide branched chain acyltransferase activity"/>
    <property type="evidence" value="ECO:0007669"/>
    <property type="project" value="UniProtKB-EC"/>
</dbReference>
<comment type="cofactor">
    <cofactor evidence="1 10">
        <name>(R)-lipoate</name>
        <dbReference type="ChEBI" id="CHEBI:83088"/>
    </cofactor>
</comment>
<name>A0A9W8I2I1_9FUNG</name>
<evidence type="ECO:0000256" key="8">
    <source>
        <dbReference type="ARBA" id="ARBA00023315"/>
    </source>
</evidence>
<dbReference type="SUPFAM" id="SSF51230">
    <property type="entry name" value="Single hybrid motif"/>
    <property type="match status" value="1"/>
</dbReference>
<evidence type="ECO:0000313" key="14">
    <source>
        <dbReference type="Proteomes" id="UP001139887"/>
    </source>
</evidence>
<dbReference type="InterPro" id="IPR023213">
    <property type="entry name" value="CAT-like_dom_sf"/>
</dbReference>
<dbReference type="Gene3D" id="4.10.320.10">
    <property type="entry name" value="E3-binding domain"/>
    <property type="match status" value="1"/>
</dbReference>
<comment type="catalytic activity">
    <reaction evidence="9">
        <text>N(6)-[(R)-dihydrolipoyl]-L-lysyl-[protein] + 2-methylpropanoyl-CoA = N(6)-[(R)-S(8)-2-methylpropanoyldihydrolipoyl]-L-lysyl-[protein] + CoA</text>
        <dbReference type="Rhea" id="RHEA:18865"/>
        <dbReference type="Rhea" id="RHEA-COMP:10475"/>
        <dbReference type="Rhea" id="RHEA-COMP:10497"/>
        <dbReference type="ChEBI" id="CHEBI:57287"/>
        <dbReference type="ChEBI" id="CHEBI:57338"/>
        <dbReference type="ChEBI" id="CHEBI:83100"/>
        <dbReference type="ChEBI" id="CHEBI:83142"/>
        <dbReference type="EC" id="2.3.1.168"/>
    </reaction>
    <physiologicalReaction direction="left-to-right" evidence="9">
        <dbReference type="Rhea" id="RHEA:18866"/>
    </physiologicalReaction>
</comment>
<dbReference type="Pfam" id="PF00364">
    <property type="entry name" value="Biotin_lipoyl"/>
    <property type="match status" value="1"/>
</dbReference>
<dbReference type="Gene3D" id="2.40.50.100">
    <property type="match status" value="1"/>
</dbReference>
<dbReference type="GO" id="GO:0016407">
    <property type="term" value="F:acetyltransferase activity"/>
    <property type="evidence" value="ECO:0007669"/>
    <property type="project" value="TreeGrafter"/>
</dbReference>
<keyword evidence="8 10" id="KW-0012">Acyltransferase</keyword>
<dbReference type="GO" id="GO:0031405">
    <property type="term" value="F:lipoic acid binding"/>
    <property type="evidence" value="ECO:0007669"/>
    <property type="project" value="TreeGrafter"/>
</dbReference>
<evidence type="ECO:0000256" key="10">
    <source>
        <dbReference type="RuleBase" id="RU003423"/>
    </source>
</evidence>
<dbReference type="Proteomes" id="UP001139887">
    <property type="component" value="Unassembled WGS sequence"/>
</dbReference>
<dbReference type="FunFam" id="4.10.320.10:FF:000002">
    <property type="entry name" value="Dihydrolipoamide acetyltransferase component of pyruvate dehydrogenase complex"/>
    <property type="match status" value="1"/>
</dbReference>
<keyword evidence="14" id="KW-1185">Reference proteome</keyword>
<evidence type="ECO:0000256" key="5">
    <source>
        <dbReference type="ARBA" id="ARBA00022823"/>
    </source>
</evidence>
<dbReference type="InterPro" id="IPR011053">
    <property type="entry name" value="Single_hybrid_motif"/>
</dbReference>
<dbReference type="OrthoDB" id="15567at2759"/>
<dbReference type="PANTHER" id="PTHR43178">
    <property type="entry name" value="DIHYDROLIPOAMIDE ACETYLTRANSFERASE COMPONENT OF PYRUVATE DEHYDROGENASE COMPLEX"/>
    <property type="match status" value="1"/>
</dbReference>
<dbReference type="AlphaFoldDB" id="A0A9W8I2I1"/>
<dbReference type="InterPro" id="IPR050743">
    <property type="entry name" value="2-oxoacid_DH_E2_comp"/>
</dbReference>
<dbReference type="PROSITE" id="PS00189">
    <property type="entry name" value="LIPOYL"/>
    <property type="match status" value="1"/>
</dbReference>
<dbReference type="CDD" id="cd06849">
    <property type="entry name" value="lipoyl_domain"/>
    <property type="match status" value="1"/>
</dbReference>
<evidence type="ECO:0000256" key="2">
    <source>
        <dbReference type="ARBA" id="ARBA00004305"/>
    </source>
</evidence>
<keyword evidence="7" id="KW-0496">Mitochondrion</keyword>
<evidence type="ECO:0000313" key="13">
    <source>
        <dbReference type="EMBL" id="KAJ2845196.1"/>
    </source>
</evidence>
<keyword evidence="6" id="KW-0809">Transit peptide</keyword>
<evidence type="ECO:0000256" key="6">
    <source>
        <dbReference type="ARBA" id="ARBA00022946"/>
    </source>
</evidence>
<dbReference type="EC" id="2.3.1.-" evidence="10"/>
<dbReference type="InterPro" id="IPR000089">
    <property type="entry name" value="Biotin_lipoyl"/>
</dbReference>
<dbReference type="PROSITE" id="PS50968">
    <property type="entry name" value="BIOTINYL_LIPOYL"/>
    <property type="match status" value="1"/>
</dbReference>
<proteinExistence type="inferred from homology"/>
<sequence length="382" mass="41879">MLHIRAATRRVALVAATSARTPLATAPQARTYACCLLPVSTNAFNNKRHEVLTGVDVGRALHTSPVMHSIIPYRLADIGEGITECEIIQWFVKPGDRVSQFDKICEVASDKATVEITSRYDGIIRKLYYQDSEIALVGKPIVDIEIESPDAPEPSPSELATVAELAVQEASKKEVTKPAEHVSAEAAASCYKDHTPDRTNDVVYATPAVRRIAREYNVDLCYISGSGKGGRILKEDVHRFVEQQQQQQEGGVAETPMPDPSEQRFVQANTSTAASEISLSSASSVVTGKDEIVSLSPIQRVMFRSMTESLNIPHFRFKDEIELDALMQARQRINDYATEVSDEKTAKITYMPFFVKAASLALAKYPILNAKVVAQPGTAPSL</sequence>
<dbReference type="InterPro" id="IPR036625">
    <property type="entry name" value="E3-bd_dom_sf"/>
</dbReference>
<comment type="subcellular location">
    <subcellularLocation>
        <location evidence="2">Mitochondrion matrix</location>
    </subcellularLocation>
</comment>
<evidence type="ECO:0000259" key="11">
    <source>
        <dbReference type="PROSITE" id="PS50968"/>
    </source>
</evidence>
<dbReference type="EMBL" id="JANBUW010000866">
    <property type="protein sequence ID" value="KAJ2845196.1"/>
    <property type="molecule type" value="Genomic_DNA"/>
</dbReference>
<dbReference type="InterPro" id="IPR003016">
    <property type="entry name" value="2-oxoA_DH_lipoyl-BS"/>
</dbReference>
<dbReference type="Gene3D" id="3.30.559.10">
    <property type="entry name" value="Chloramphenicol acetyltransferase-like domain"/>
    <property type="match status" value="1"/>
</dbReference>
<dbReference type="SUPFAM" id="SSF47005">
    <property type="entry name" value="Peripheral subunit-binding domain of 2-oxo acid dehydrogenase complex"/>
    <property type="match status" value="1"/>
</dbReference>
<dbReference type="FunFam" id="2.40.50.100:FF:000013">
    <property type="entry name" value="Dihydrolipoamide acetyltransferase component of pyruvate dehydrogenase complex"/>
    <property type="match status" value="1"/>
</dbReference>
<feature type="domain" description="Lipoyl-binding" evidence="11">
    <location>
        <begin position="70"/>
        <end position="145"/>
    </location>
</feature>
<dbReference type="InterPro" id="IPR001078">
    <property type="entry name" value="2-oxoacid_DH_actylTfrase"/>
</dbReference>
<evidence type="ECO:0000256" key="4">
    <source>
        <dbReference type="ARBA" id="ARBA00022679"/>
    </source>
</evidence>
<evidence type="ECO:0000259" key="12">
    <source>
        <dbReference type="PROSITE" id="PS51826"/>
    </source>
</evidence>
<dbReference type="PROSITE" id="PS51826">
    <property type="entry name" value="PSBD"/>
    <property type="match status" value="1"/>
</dbReference>
<dbReference type="SUPFAM" id="SSF52777">
    <property type="entry name" value="CoA-dependent acyltransferases"/>
    <property type="match status" value="1"/>
</dbReference>
<comment type="similarity">
    <text evidence="3 10">Belongs to the 2-oxoacid dehydrogenase family.</text>
</comment>
<evidence type="ECO:0000256" key="9">
    <source>
        <dbReference type="ARBA" id="ARBA00051775"/>
    </source>
</evidence>
<dbReference type="GO" id="GO:0005759">
    <property type="term" value="C:mitochondrial matrix"/>
    <property type="evidence" value="ECO:0007669"/>
    <property type="project" value="UniProtKB-SubCell"/>
</dbReference>
<comment type="caution">
    <text evidence="13">The sequence shown here is derived from an EMBL/GenBank/DDBJ whole genome shotgun (WGS) entry which is preliminary data.</text>
</comment>
<dbReference type="Pfam" id="PF02817">
    <property type="entry name" value="E3_binding"/>
    <property type="match status" value="1"/>
</dbReference>